<protein>
    <submittedName>
        <fullName evidence="2">Uncharacterized protein</fullName>
    </submittedName>
</protein>
<proteinExistence type="predicted"/>
<evidence type="ECO:0000313" key="2">
    <source>
        <dbReference type="EMBL" id="GAA5064622.1"/>
    </source>
</evidence>
<evidence type="ECO:0000256" key="1">
    <source>
        <dbReference type="SAM" id="MobiDB-lite"/>
    </source>
</evidence>
<name>A0AAV3URD0_9EURY</name>
<dbReference type="AlphaFoldDB" id="A0AAV3URD0"/>
<comment type="caution">
    <text evidence="2">The sequence shown here is derived from an EMBL/GenBank/DDBJ whole genome shotgun (WGS) entry which is preliminary data.</text>
</comment>
<gene>
    <name evidence="2" type="ORF">GCM10025751_54440</name>
</gene>
<feature type="region of interest" description="Disordered" evidence="1">
    <location>
        <begin position="1"/>
        <end position="50"/>
    </location>
</feature>
<dbReference type="RefSeq" id="WP_227778938.1">
    <property type="nucleotide sequence ID" value="NZ_BAABKX010000030.1"/>
</dbReference>
<dbReference type="EMBL" id="BAABKX010000030">
    <property type="protein sequence ID" value="GAA5064622.1"/>
    <property type="molecule type" value="Genomic_DNA"/>
</dbReference>
<organism evidence="2 3">
    <name type="scientific">Haladaptatus pallidirubidus</name>
    <dbReference type="NCBI Taxonomy" id="1008152"/>
    <lineage>
        <taxon>Archaea</taxon>
        <taxon>Methanobacteriati</taxon>
        <taxon>Methanobacteriota</taxon>
        <taxon>Stenosarchaea group</taxon>
        <taxon>Halobacteria</taxon>
        <taxon>Halobacteriales</taxon>
        <taxon>Haladaptataceae</taxon>
        <taxon>Haladaptatus</taxon>
    </lineage>
</organism>
<dbReference type="Proteomes" id="UP001501729">
    <property type="component" value="Unassembled WGS sequence"/>
</dbReference>
<feature type="compositionally biased region" description="Basic and acidic residues" evidence="1">
    <location>
        <begin position="41"/>
        <end position="50"/>
    </location>
</feature>
<sequence>MREETREIDGDEASSSEMLEKSETIHNAARYPTPGTLTIYDDQHNDAFED</sequence>
<keyword evidence="3" id="KW-1185">Reference proteome</keyword>
<accession>A0AAV3URD0</accession>
<evidence type="ECO:0000313" key="3">
    <source>
        <dbReference type="Proteomes" id="UP001501729"/>
    </source>
</evidence>
<reference evidence="2 3" key="1">
    <citation type="journal article" date="2019" name="Int. J. Syst. Evol. Microbiol.">
        <title>The Global Catalogue of Microorganisms (GCM) 10K type strain sequencing project: providing services to taxonomists for standard genome sequencing and annotation.</title>
        <authorList>
            <consortium name="The Broad Institute Genomics Platform"/>
            <consortium name="The Broad Institute Genome Sequencing Center for Infectious Disease"/>
            <person name="Wu L."/>
            <person name="Ma J."/>
        </authorList>
    </citation>
    <scope>NUCLEOTIDE SEQUENCE [LARGE SCALE GENOMIC DNA]</scope>
    <source>
        <strain evidence="2 3">JCM 17504</strain>
    </source>
</reference>
<dbReference type="GeneID" id="68617642"/>